<dbReference type="STRING" id="1156985.SAMN04488118_104306"/>
<reference evidence="1 2" key="1">
    <citation type="submission" date="2016-10" db="EMBL/GenBank/DDBJ databases">
        <authorList>
            <person name="de Groot N.N."/>
        </authorList>
    </citation>
    <scope>NUCLEOTIDE SEQUENCE [LARGE SCALE GENOMIC DNA]</scope>
    <source>
        <strain evidence="1 2">U95</strain>
    </source>
</reference>
<evidence type="ECO:0000313" key="2">
    <source>
        <dbReference type="Proteomes" id="UP000198767"/>
    </source>
</evidence>
<proteinExistence type="predicted"/>
<protein>
    <submittedName>
        <fullName evidence="1">Uncharacterized protein</fullName>
    </submittedName>
</protein>
<sequence>MTASRFDATSVAHLSDFFERQRTLPTSAYIMDFRTVAPAAQP</sequence>
<gene>
    <name evidence="1" type="ORF">SAMN04488118_104306</name>
</gene>
<name>A0A1G5QJV1_9RHOB</name>
<dbReference type="AlphaFoldDB" id="A0A1G5QJV1"/>
<accession>A0A1G5QJV1</accession>
<keyword evidence="2" id="KW-1185">Reference proteome</keyword>
<evidence type="ECO:0000313" key="1">
    <source>
        <dbReference type="EMBL" id="SCZ61876.1"/>
    </source>
</evidence>
<organism evidence="1 2">
    <name type="scientific">Epibacterium ulvae</name>
    <dbReference type="NCBI Taxonomy" id="1156985"/>
    <lineage>
        <taxon>Bacteria</taxon>
        <taxon>Pseudomonadati</taxon>
        <taxon>Pseudomonadota</taxon>
        <taxon>Alphaproteobacteria</taxon>
        <taxon>Rhodobacterales</taxon>
        <taxon>Roseobacteraceae</taxon>
        <taxon>Epibacterium</taxon>
    </lineage>
</organism>
<dbReference type="EMBL" id="FMWG01000004">
    <property type="protein sequence ID" value="SCZ61876.1"/>
    <property type="molecule type" value="Genomic_DNA"/>
</dbReference>
<dbReference type="Proteomes" id="UP000198767">
    <property type="component" value="Unassembled WGS sequence"/>
</dbReference>